<protein>
    <recommendedName>
        <fullName evidence="18">Voltage-gated inwardly rectifying potassium channel KCNH3</fullName>
    </recommendedName>
    <alternativeName>
        <fullName evidence="20">Ether-a-go-go-like potassium channel 2</fullName>
    </alternativeName>
    <alternativeName>
        <fullName evidence="19">Potassium voltage-gated channel subfamily H member 3</fullName>
    </alternativeName>
    <alternativeName>
        <fullName evidence="21">Voltage-gated potassium channel subunit Kv12.2</fullName>
    </alternativeName>
</protein>
<dbReference type="CDD" id="cd00038">
    <property type="entry name" value="CAP_ED"/>
    <property type="match status" value="1"/>
</dbReference>
<dbReference type="Gene3D" id="2.60.120.10">
    <property type="entry name" value="Jelly Rolls"/>
    <property type="match status" value="1"/>
</dbReference>
<evidence type="ECO:0000256" key="18">
    <source>
        <dbReference type="ARBA" id="ARBA00072860"/>
    </source>
</evidence>
<evidence type="ECO:0000256" key="15">
    <source>
        <dbReference type="ARBA" id="ARBA00053640"/>
    </source>
</evidence>
<dbReference type="Pfam" id="PF00520">
    <property type="entry name" value="Ion_trans"/>
    <property type="match status" value="1"/>
</dbReference>
<gene>
    <name evidence="27" type="ORF">CHS0354_009132</name>
</gene>
<evidence type="ECO:0000256" key="2">
    <source>
        <dbReference type="ARBA" id="ARBA00022448"/>
    </source>
</evidence>
<keyword evidence="3" id="KW-1003">Cell membrane</keyword>
<feature type="region of interest" description="Disordered" evidence="23">
    <location>
        <begin position="968"/>
        <end position="1018"/>
    </location>
</feature>
<evidence type="ECO:0000256" key="12">
    <source>
        <dbReference type="ARBA" id="ARBA00023180"/>
    </source>
</evidence>
<evidence type="ECO:0000256" key="16">
    <source>
        <dbReference type="ARBA" id="ARBA00060723"/>
    </source>
</evidence>
<dbReference type="GO" id="GO:0042391">
    <property type="term" value="P:regulation of membrane potential"/>
    <property type="evidence" value="ECO:0007669"/>
    <property type="project" value="TreeGrafter"/>
</dbReference>
<evidence type="ECO:0000256" key="3">
    <source>
        <dbReference type="ARBA" id="ARBA00022475"/>
    </source>
</evidence>
<dbReference type="SUPFAM" id="SSF51206">
    <property type="entry name" value="cAMP-binding domain-like"/>
    <property type="match status" value="1"/>
</dbReference>
<dbReference type="InterPro" id="IPR001610">
    <property type="entry name" value="PAC"/>
</dbReference>
<sequence length="1108" mass="124536">MTHRKGLLAPQNTFLDTIATKFDGTHSNFVLGNALAGGCPIVYCSDGFCELTGLPRAQVMGRSCACKFMYAEDTKIEDKAKIDEALEKKEELKIDITFKKKNGDTFLCLLDIVPIKNEKNQVVLLLVSHKNISEEGMSSPLRTHKDETNESEENDSDGEVAEAYRQCQTRRRGDHESDVDFRYQRRRSRAVLYHLSGQFVKQNKAKSKLQQFNKLVESSSMSAKMPEYKVQEVKKSRFILVHYGVFKIGWDWLILLCTFYTAIMVPYNAAFTLQFGVFRSSIYSDVVVEIIFIFDIVLNFRTSFVNKGGQVVYHARLIAINYIKGWFGLDLLAAIPFDFLYIFNINTTAPVHLLKVARLLRLARLLQKIDRFSQYGALVLALLMSMFALVAHWLACIWYAIGNEELNTPNWTAGWINELSKRLDDPMSSNRTNKPDSLSCYLAALYFTCSSLTSVGFGNVSANTNAEKIFSVCAMIVGALMHAVVFGNVTAIIQRMYARRANFHSKTKDLKDFFHAHHLPKPLKMRMQEYFQTMWSLNNGIETNEILKDFPEEMRGEIGLHLHKEILSLSVFENAPQGCLKSISLHSRRVFCAPGEFLVHKGDATNYLYLLCSGSMEILREEMVVAILGKGDLFGTDINFDDPITVSGYDVRSLTYSELQCISLKGLVDVLGLYPEFSEMFTQDLCNDLTYNLREGAEESDEDTNSNIQSRKLKLPSISEDDEKSGSDDGGSNEKDDEKETKDDESVAHSASSPLLPNHRSSKIPNGELDVFAREDKSPTTTRSIHSSLKRTGSGPQRKSFKEKKRLAGNSDAAYEKLYPHVQNMQTEVEGAKTSIKQLEKRVLKIGQDVSKIDRNIKELMKMVSSSSPRLSPEETMPSTPYTPVSRPVFTFDTSCSEDVLSVGKILKCDQCSYSASSSFQSVNEISKKSQRSLLLGTSRKQDVNENILSPRKPPDIRLNKSSDALLSLGGNKSLKPHEPLIRRHSDGPVERKQTAQSRDPFETQTEHESNQQSSCSAVAPFREMLTLGQELIVTDADSEKPIRLSEIHSNGCVENTSSVNHPTFHNRSDTIYDTGGGTESIEIITSPQSVTHVHKRLDGMILRTTDL</sequence>
<dbReference type="SUPFAM" id="SSF81324">
    <property type="entry name" value="Voltage-gated potassium channels"/>
    <property type="match status" value="1"/>
</dbReference>
<keyword evidence="5 24" id="KW-0812">Transmembrane</keyword>
<keyword evidence="2" id="KW-0813">Transport</keyword>
<feature type="transmembrane region" description="Helical" evidence="24">
    <location>
        <begin position="469"/>
        <end position="493"/>
    </location>
</feature>
<organism evidence="27 28">
    <name type="scientific">Potamilus streckersoni</name>
    <dbReference type="NCBI Taxonomy" id="2493646"/>
    <lineage>
        <taxon>Eukaryota</taxon>
        <taxon>Metazoa</taxon>
        <taxon>Spiralia</taxon>
        <taxon>Lophotrochozoa</taxon>
        <taxon>Mollusca</taxon>
        <taxon>Bivalvia</taxon>
        <taxon>Autobranchia</taxon>
        <taxon>Heteroconchia</taxon>
        <taxon>Palaeoheterodonta</taxon>
        <taxon>Unionida</taxon>
        <taxon>Unionoidea</taxon>
        <taxon>Unionidae</taxon>
        <taxon>Ambleminae</taxon>
        <taxon>Lampsilini</taxon>
        <taxon>Potamilus</taxon>
    </lineage>
</organism>
<evidence type="ECO:0000256" key="6">
    <source>
        <dbReference type="ARBA" id="ARBA00022826"/>
    </source>
</evidence>
<dbReference type="PROSITE" id="PS50042">
    <property type="entry name" value="CNMP_BINDING_3"/>
    <property type="match status" value="1"/>
</dbReference>
<dbReference type="SMART" id="SM00100">
    <property type="entry name" value="cNMP"/>
    <property type="match status" value="1"/>
</dbReference>
<feature type="compositionally biased region" description="Basic and acidic residues" evidence="23">
    <location>
        <begin position="976"/>
        <end position="1010"/>
    </location>
</feature>
<dbReference type="InterPro" id="IPR014710">
    <property type="entry name" value="RmlC-like_jellyroll"/>
</dbReference>
<evidence type="ECO:0000256" key="22">
    <source>
        <dbReference type="SAM" id="Coils"/>
    </source>
</evidence>
<reference evidence="27" key="1">
    <citation type="journal article" date="2021" name="Genome Biol. Evol.">
        <title>A High-Quality Reference Genome for a Parasitic Bivalve with Doubly Uniparental Inheritance (Bivalvia: Unionida).</title>
        <authorList>
            <person name="Smith C.H."/>
        </authorList>
    </citation>
    <scope>NUCLEOTIDE SEQUENCE</scope>
    <source>
        <strain evidence="27">CHS0354</strain>
    </source>
</reference>
<feature type="transmembrane region" description="Helical" evidence="24">
    <location>
        <begin position="331"/>
        <end position="354"/>
    </location>
</feature>
<dbReference type="SMART" id="SM00086">
    <property type="entry name" value="PAC"/>
    <property type="match status" value="1"/>
</dbReference>
<dbReference type="GO" id="GO:0005886">
    <property type="term" value="C:plasma membrane"/>
    <property type="evidence" value="ECO:0007669"/>
    <property type="project" value="UniProtKB-SubCell"/>
</dbReference>
<keyword evidence="28" id="KW-1185">Reference proteome</keyword>
<dbReference type="NCBIfam" id="TIGR00229">
    <property type="entry name" value="sensory_box"/>
    <property type="match status" value="1"/>
</dbReference>
<dbReference type="PANTHER" id="PTHR10217:SF637">
    <property type="entry name" value="EAG-LIKE K[+] CHANNEL, ISOFORM A"/>
    <property type="match status" value="1"/>
</dbReference>
<dbReference type="GO" id="GO:0005242">
    <property type="term" value="F:inward rectifier potassium channel activity"/>
    <property type="evidence" value="ECO:0007669"/>
    <property type="project" value="UniProtKB-ARBA"/>
</dbReference>
<reference evidence="27" key="2">
    <citation type="journal article" date="2021" name="Genome Biol. Evol.">
        <title>Developing a high-quality reference genome for a parasitic bivalve with doubly uniparental inheritance (Bivalvia: Unionida).</title>
        <authorList>
            <person name="Smith C.H."/>
        </authorList>
    </citation>
    <scope>NUCLEOTIDE SEQUENCE</scope>
    <source>
        <strain evidence="27">CHS0354</strain>
        <tissue evidence="27">Mantle</tissue>
    </source>
</reference>
<dbReference type="InterPro" id="IPR000595">
    <property type="entry name" value="cNMP-bd_dom"/>
</dbReference>
<dbReference type="Gene3D" id="1.10.1200.260">
    <property type="match status" value="1"/>
</dbReference>
<dbReference type="FunFam" id="1.10.1200.260:FF:000002">
    <property type="entry name" value="Potassium voltage-gated channel subfamily H member 8"/>
    <property type="match status" value="1"/>
</dbReference>
<accession>A0AAE0SSQ8</accession>
<evidence type="ECO:0000313" key="28">
    <source>
        <dbReference type="Proteomes" id="UP001195483"/>
    </source>
</evidence>
<evidence type="ECO:0000256" key="14">
    <source>
        <dbReference type="ARBA" id="ARBA00034430"/>
    </source>
</evidence>
<comment type="caution">
    <text evidence="27">The sequence shown here is derived from an EMBL/GenBank/DDBJ whole genome shotgun (WGS) entry which is preliminary data.</text>
</comment>
<dbReference type="InterPro" id="IPR018490">
    <property type="entry name" value="cNMP-bd_dom_sf"/>
</dbReference>
<comment type="similarity">
    <text evidence="16">Belongs to the potassium channel family. H (Eag) (TC 1.A.1.20) subfamily. Kv12.2/KCNH3 sub-subfamily.</text>
</comment>
<feature type="transmembrane region" description="Helical" evidence="24">
    <location>
        <begin position="250"/>
        <end position="270"/>
    </location>
</feature>
<dbReference type="Pfam" id="PF00027">
    <property type="entry name" value="cNMP_binding"/>
    <property type="match status" value="1"/>
</dbReference>
<feature type="transmembrane region" description="Helical" evidence="24">
    <location>
        <begin position="282"/>
        <end position="300"/>
    </location>
</feature>
<keyword evidence="7" id="KW-0851">Voltage-gated channel</keyword>
<feature type="transmembrane region" description="Helical" evidence="24">
    <location>
        <begin position="375"/>
        <end position="401"/>
    </location>
</feature>
<evidence type="ECO:0000256" key="10">
    <source>
        <dbReference type="ARBA" id="ARBA00023065"/>
    </source>
</evidence>
<dbReference type="SUPFAM" id="SSF55785">
    <property type="entry name" value="PYP-like sensor domain (PAS domain)"/>
    <property type="match status" value="1"/>
</dbReference>
<dbReference type="PRINTS" id="PR01465">
    <property type="entry name" value="ELKCHANNEL"/>
</dbReference>
<evidence type="ECO:0000313" key="27">
    <source>
        <dbReference type="EMBL" id="KAK3596995.1"/>
    </source>
</evidence>
<feature type="compositionally biased region" description="Acidic residues" evidence="23">
    <location>
        <begin position="149"/>
        <end position="160"/>
    </location>
</feature>
<evidence type="ECO:0000256" key="24">
    <source>
        <dbReference type="SAM" id="Phobius"/>
    </source>
</evidence>
<dbReference type="CDD" id="cd00130">
    <property type="entry name" value="PAS"/>
    <property type="match status" value="1"/>
</dbReference>
<evidence type="ECO:0000256" key="23">
    <source>
        <dbReference type="SAM" id="MobiDB-lite"/>
    </source>
</evidence>
<evidence type="ECO:0000256" key="19">
    <source>
        <dbReference type="ARBA" id="ARBA00075971"/>
    </source>
</evidence>
<comment type="function">
    <text evidence="15">Pore-forming (alpha) subunit of a voltage-gated inwardly rectifying potassium channel. Charactherized by a fast rate of activation during depolarization followed by a rapid inactivation at much more depolarized value causing inward rectification due to a C-type inactivation mechanism. Exhibits a rapid recovery from inactivation.</text>
</comment>
<reference evidence="27" key="3">
    <citation type="submission" date="2023-05" db="EMBL/GenBank/DDBJ databases">
        <authorList>
            <person name="Smith C.H."/>
        </authorList>
    </citation>
    <scope>NUCLEOTIDE SEQUENCE</scope>
    <source>
        <strain evidence="27">CHS0354</strain>
        <tissue evidence="27">Mantle</tissue>
    </source>
</reference>
<keyword evidence="8" id="KW-0630">Potassium</keyword>
<feature type="coiled-coil region" evidence="22">
    <location>
        <begin position="75"/>
        <end position="102"/>
    </location>
</feature>
<evidence type="ECO:0000256" key="8">
    <source>
        <dbReference type="ARBA" id="ARBA00022958"/>
    </source>
</evidence>
<dbReference type="PRINTS" id="PR01463">
    <property type="entry name" value="EAGCHANLFMLY"/>
</dbReference>
<keyword evidence="6" id="KW-0631">Potassium channel</keyword>
<dbReference type="EMBL" id="JAEAOA010000592">
    <property type="protein sequence ID" value="KAK3596995.1"/>
    <property type="molecule type" value="Genomic_DNA"/>
</dbReference>
<dbReference type="PROSITE" id="PS50112">
    <property type="entry name" value="PAS"/>
    <property type="match status" value="1"/>
</dbReference>
<feature type="compositionally biased region" description="Polar residues" evidence="23">
    <location>
        <begin position="779"/>
        <end position="797"/>
    </location>
</feature>
<dbReference type="FunFam" id="3.30.450.20:FF:000001">
    <property type="entry name" value="Potassium voltage-gated channel subfamily H member 7"/>
    <property type="match status" value="1"/>
</dbReference>
<dbReference type="InterPro" id="IPR035965">
    <property type="entry name" value="PAS-like_dom_sf"/>
</dbReference>
<keyword evidence="10" id="KW-0406">Ion transport</keyword>
<keyword evidence="12" id="KW-0325">Glycoprotein</keyword>
<evidence type="ECO:0000256" key="17">
    <source>
        <dbReference type="ARBA" id="ARBA00065546"/>
    </source>
</evidence>
<dbReference type="Gene3D" id="3.30.450.20">
    <property type="entry name" value="PAS domain"/>
    <property type="match status" value="1"/>
</dbReference>
<evidence type="ECO:0000256" key="13">
    <source>
        <dbReference type="ARBA" id="ARBA00023303"/>
    </source>
</evidence>
<comment type="subcellular location">
    <subcellularLocation>
        <location evidence="1">Cell membrane</location>
        <topology evidence="1">Multi-pass membrane protein</topology>
    </subcellularLocation>
</comment>
<evidence type="ECO:0000256" key="4">
    <source>
        <dbReference type="ARBA" id="ARBA00022538"/>
    </source>
</evidence>
<dbReference type="Gene3D" id="1.10.287.70">
    <property type="match status" value="1"/>
</dbReference>
<feature type="region of interest" description="Disordered" evidence="23">
    <location>
        <begin position="136"/>
        <end position="160"/>
    </location>
</feature>
<dbReference type="Pfam" id="PF13426">
    <property type="entry name" value="PAS_9"/>
    <property type="match status" value="1"/>
</dbReference>
<evidence type="ECO:0000256" key="11">
    <source>
        <dbReference type="ARBA" id="ARBA00023136"/>
    </source>
</evidence>
<keyword evidence="13" id="KW-0407">Ion channel</keyword>
<keyword evidence="4" id="KW-0633">Potassium transport</keyword>
<dbReference type="InterPro" id="IPR003938">
    <property type="entry name" value="K_chnl_volt-dep_EAG/ELK/ERG"/>
</dbReference>
<dbReference type="AlphaFoldDB" id="A0AAE0SSQ8"/>
<dbReference type="Proteomes" id="UP001195483">
    <property type="component" value="Unassembled WGS sequence"/>
</dbReference>
<evidence type="ECO:0000256" key="20">
    <source>
        <dbReference type="ARBA" id="ARBA00076368"/>
    </source>
</evidence>
<comment type="subunit">
    <text evidence="17">The potassium channel is probably composed of a homo- or heterotetrameric complex of pore-forming alpha subunits that can associate with modulating beta subunits. Interacts with KCNE1 and KCNE3; these interactions regulate KCNH3 trafficking to the plasma membrane and its subsequent voltage-gated potassium channel activity.</text>
</comment>
<dbReference type="InterPro" id="IPR003950">
    <property type="entry name" value="K_chnl_volt-dep_ELK"/>
</dbReference>
<evidence type="ECO:0000259" key="25">
    <source>
        <dbReference type="PROSITE" id="PS50042"/>
    </source>
</evidence>
<evidence type="ECO:0000256" key="9">
    <source>
        <dbReference type="ARBA" id="ARBA00022989"/>
    </source>
</evidence>
<dbReference type="InterPro" id="IPR050818">
    <property type="entry name" value="KCNH_animal-type"/>
</dbReference>
<evidence type="ECO:0000256" key="21">
    <source>
        <dbReference type="ARBA" id="ARBA00082966"/>
    </source>
</evidence>
<evidence type="ECO:0000256" key="5">
    <source>
        <dbReference type="ARBA" id="ARBA00022692"/>
    </source>
</evidence>
<dbReference type="FunFam" id="2.60.120.10:FF:000061">
    <property type="entry name" value="Potassium voltage-gated channel subfamily H member 3"/>
    <property type="match status" value="1"/>
</dbReference>
<feature type="domain" description="Cyclic nucleotide-binding" evidence="25">
    <location>
        <begin position="571"/>
        <end position="635"/>
    </location>
</feature>
<dbReference type="FunFam" id="1.10.287.70:FF:000275">
    <property type="entry name" value="Potassium voltage-gated channel subfamily H member 8"/>
    <property type="match status" value="1"/>
</dbReference>
<dbReference type="GO" id="GO:0034702">
    <property type="term" value="C:monoatomic ion channel complex"/>
    <property type="evidence" value="ECO:0007669"/>
    <property type="project" value="UniProtKB-KW"/>
</dbReference>
<keyword evidence="11 24" id="KW-0472">Membrane</keyword>
<dbReference type="InterPro" id="IPR005821">
    <property type="entry name" value="Ion_trans_dom"/>
</dbReference>
<evidence type="ECO:0000256" key="1">
    <source>
        <dbReference type="ARBA" id="ARBA00004651"/>
    </source>
</evidence>
<keyword evidence="9 24" id="KW-1133">Transmembrane helix</keyword>
<dbReference type="PANTHER" id="PTHR10217">
    <property type="entry name" value="VOLTAGE AND LIGAND GATED POTASSIUM CHANNEL"/>
    <property type="match status" value="1"/>
</dbReference>
<keyword evidence="22" id="KW-0175">Coiled coil</keyword>
<dbReference type="InterPro" id="IPR000014">
    <property type="entry name" value="PAS"/>
</dbReference>
<evidence type="ECO:0000256" key="7">
    <source>
        <dbReference type="ARBA" id="ARBA00022882"/>
    </source>
</evidence>
<comment type="catalytic activity">
    <reaction evidence="14">
        <text>K(+)(in) = K(+)(out)</text>
        <dbReference type="Rhea" id="RHEA:29463"/>
        <dbReference type="ChEBI" id="CHEBI:29103"/>
    </reaction>
</comment>
<feature type="region of interest" description="Disordered" evidence="23">
    <location>
        <begin position="697"/>
        <end position="808"/>
    </location>
</feature>
<name>A0AAE0SSQ8_9BIVA</name>
<feature type="compositionally biased region" description="Basic and acidic residues" evidence="23">
    <location>
        <begin position="724"/>
        <end position="747"/>
    </location>
</feature>
<feature type="domain" description="PAS" evidence="26">
    <location>
        <begin position="41"/>
        <end position="89"/>
    </location>
</feature>
<evidence type="ECO:0000259" key="26">
    <source>
        <dbReference type="PROSITE" id="PS50112"/>
    </source>
</evidence>
<proteinExistence type="inferred from homology"/>